<gene>
    <name evidence="1" type="ORF">M9458_033166</name>
</gene>
<reference evidence="1 2" key="1">
    <citation type="submission" date="2024-05" db="EMBL/GenBank/DDBJ databases">
        <title>Genome sequencing and assembly of Indian major carp, Cirrhinus mrigala (Hamilton, 1822).</title>
        <authorList>
            <person name="Mohindra V."/>
            <person name="Chowdhury L.M."/>
            <person name="Lal K."/>
            <person name="Jena J.K."/>
        </authorList>
    </citation>
    <scope>NUCLEOTIDE SEQUENCE [LARGE SCALE GENOMIC DNA]</scope>
    <source>
        <strain evidence="1">CM1030</strain>
        <tissue evidence="1">Blood</tissue>
    </source>
</reference>
<comment type="caution">
    <text evidence="1">The sequence shown here is derived from an EMBL/GenBank/DDBJ whole genome shotgun (WGS) entry which is preliminary data.</text>
</comment>
<feature type="non-terminal residue" evidence="1">
    <location>
        <position position="1"/>
    </location>
</feature>
<accession>A0ABD0PGH4</accession>
<sequence length="327" mass="37269">DRSQMVSRIDCSMLTSLGLGCFTRMSWSKADPKERCSMVQREVRKAEEEARHVKAVAMKKQGSWTRWDGVQERALTWQDIWSMEGRRIKFLMCSVYNVLPTPSNLHIWRMADIPSCTLCGKQANLEHILSACQPSLADGKFRWCHDKILAQLADGVEQARKKIIQLSNGHHFIQFVRTGESTAAGRRSRGVLATANDWEMRVDLKKRLKFPEEIAHTSLRPDIVLWSRGTNQVVLIELTVPWEERLEEAHERKLKKYQSLILESQQNGWKAWNLPVEVGCRGTLGLLGIEGMARKRLVGKHLIGSGYSGRCGGRGNLLKDKQQHRTG</sequence>
<evidence type="ECO:0000313" key="2">
    <source>
        <dbReference type="Proteomes" id="UP001529510"/>
    </source>
</evidence>
<evidence type="ECO:0008006" key="3">
    <source>
        <dbReference type="Google" id="ProtNLM"/>
    </source>
</evidence>
<evidence type="ECO:0000313" key="1">
    <source>
        <dbReference type="EMBL" id="KAL0172855.1"/>
    </source>
</evidence>
<organism evidence="1 2">
    <name type="scientific">Cirrhinus mrigala</name>
    <name type="common">Mrigala</name>
    <dbReference type="NCBI Taxonomy" id="683832"/>
    <lineage>
        <taxon>Eukaryota</taxon>
        <taxon>Metazoa</taxon>
        <taxon>Chordata</taxon>
        <taxon>Craniata</taxon>
        <taxon>Vertebrata</taxon>
        <taxon>Euteleostomi</taxon>
        <taxon>Actinopterygii</taxon>
        <taxon>Neopterygii</taxon>
        <taxon>Teleostei</taxon>
        <taxon>Ostariophysi</taxon>
        <taxon>Cypriniformes</taxon>
        <taxon>Cyprinidae</taxon>
        <taxon>Labeoninae</taxon>
        <taxon>Labeonini</taxon>
        <taxon>Cirrhinus</taxon>
    </lineage>
</organism>
<protein>
    <recommendedName>
        <fullName evidence="3">Reverse transcriptase</fullName>
    </recommendedName>
</protein>
<dbReference type="Proteomes" id="UP001529510">
    <property type="component" value="Unassembled WGS sequence"/>
</dbReference>
<proteinExistence type="predicted"/>
<dbReference type="AlphaFoldDB" id="A0ABD0PGH4"/>
<feature type="non-terminal residue" evidence="1">
    <location>
        <position position="327"/>
    </location>
</feature>
<name>A0ABD0PGH4_CIRMR</name>
<dbReference type="EMBL" id="JAMKFB020000016">
    <property type="protein sequence ID" value="KAL0172855.1"/>
    <property type="molecule type" value="Genomic_DNA"/>
</dbReference>
<keyword evidence="2" id="KW-1185">Reference proteome</keyword>